<dbReference type="AlphaFoldDB" id="A0A0U5AX83"/>
<keyword evidence="5 6" id="KW-0472">Membrane</keyword>
<evidence type="ECO:0000256" key="5">
    <source>
        <dbReference type="ARBA" id="ARBA00023136"/>
    </source>
</evidence>
<feature type="transmembrane region" description="Helical" evidence="6">
    <location>
        <begin position="152"/>
        <end position="176"/>
    </location>
</feature>
<accession>A0A0U5AX83</accession>
<name>A0A0U5AX83_9BACT</name>
<evidence type="ECO:0000259" key="7">
    <source>
        <dbReference type="Pfam" id="PF05140"/>
    </source>
</evidence>
<proteinExistence type="predicted"/>
<dbReference type="InterPro" id="IPR007816">
    <property type="entry name" value="ResB-like_domain"/>
</dbReference>
<dbReference type="GO" id="GO:0016020">
    <property type="term" value="C:membrane"/>
    <property type="evidence" value="ECO:0007669"/>
    <property type="project" value="UniProtKB-SubCell"/>
</dbReference>
<feature type="domain" description="ResB-like" evidence="7">
    <location>
        <begin position="12"/>
        <end position="271"/>
    </location>
</feature>
<dbReference type="Proteomes" id="UP000068196">
    <property type="component" value="Chromosome"/>
</dbReference>
<feature type="transmembrane region" description="Helical" evidence="6">
    <location>
        <begin position="12"/>
        <end position="31"/>
    </location>
</feature>
<keyword evidence="2 6" id="KW-0812">Transmembrane</keyword>
<keyword evidence="3" id="KW-0201">Cytochrome c-type biogenesis</keyword>
<dbReference type="OrthoDB" id="9770923at2"/>
<feature type="transmembrane region" description="Helical" evidence="6">
    <location>
        <begin position="63"/>
        <end position="82"/>
    </location>
</feature>
<dbReference type="Pfam" id="PF05140">
    <property type="entry name" value="ResB"/>
    <property type="match status" value="2"/>
</dbReference>
<evidence type="ECO:0000256" key="6">
    <source>
        <dbReference type="SAM" id="Phobius"/>
    </source>
</evidence>
<organism evidence="8 9">
    <name type="scientific">Caldimicrobium thiodismutans</name>
    <dbReference type="NCBI Taxonomy" id="1653476"/>
    <lineage>
        <taxon>Bacteria</taxon>
        <taxon>Pseudomonadati</taxon>
        <taxon>Thermodesulfobacteriota</taxon>
        <taxon>Thermodesulfobacteria</taxon>
        <taxon>Thermodesulfobacteriales</taxon>
        <taxon>Thermodesulfobacteriaceae</taxon>
        <taxon>Caldimicrobium</taxon>
    </lineage>
</organism>
<gene>
    <name evidence="8" type="ORF">THC_0647</name>
</gene>
<comment type="subcellular location">
    <subcellularLocation>
        <location evidence="1">Membrane</location>
        <topology evidence="1">Multi-pass membrane protein</topology>
    </subcellularLocation>
</comment>
<evidence type="ECO:0000256" key="4">
    <source>
        <dbReference type="ARBA" id="ARBA00022989"/>
    </source>
</evidence>
<protein>
    <recommendedName>
        <fullName evidence="7">ResB-like domain-containing protein</fullName>
    </recommendedName>
</protein>
<evidence type="ECO:0000313" key="8">
    <source>
        <dbReference type="EMBL" id="BAU23039.1"/>
    </source>
</evidence>
<dbReference type="STRING" id="1653476.THC_0647"/>
<reference evidence="8 9" key="1">
    <citation type="journal article" date="2016" name="Int. J. Syst. Evol. Microbiol.">
        <title>Caldimicrobium thiodismutans sp. nov., a sulfur-disproportionating bacterium isolated from a hot spring, and emended description of the genus Caldimicrobium.</title>
        <authorList>
            <person name="Kojima H."/>
            <person name="Umezawa K."/>
            <person name="Fukui M."/>
        </authorList>
    </citation>
    <scope>NUCLEOTIDE SEQUENCE [LARGE SCALE GENOMIC DNA]</scope>
    <source>
        <strain evidence="8 9">TF1</strain>
    </source>
</reference>
<keyword evidence="4 6" id="KW-1133">Transmembrane helix</keyword>
<dbReference type="PANTHER" id="PTHR31566:SF0">
    <property type="entry name" value="CYTOCHROME C BIOGENESIS PROTEIN CCS1, CHLOROPLASTIC"/>
    <property type="match status" value="1"/>
</dbReference>
<feature type="domain" description="ResB-like" evidence="7">
    <location>
        <begin position="341"/>
        <end position="419"/>
    </location>
</feature>
<sequence>MKRILDELASARLAIVLFFVLAGISILGTIIPQGQPHEFYLTKYGQGLGKLILFFQIQDAYHSWWYISALFLFLANLIACSLKRLPFTLKLYKRDPAEVNPENLPNKVVVNLNGDIGRIKAYLQDVLALKSVNKTFEKGELFYKTQNRFSFFSVYVVHFSLVIVIIGALIGAFFGWRGNMNILEGETSNIVQPFRKKDPVQLDFSLKLNKFILETYPNGMPKEYISNVTVLDGNTTQSAIIKVNQPFKYKDVTFYQASYNVIPEFKVKVNFNGKIEEKILSPFNPLMLKERYSIALRDYGEAHGFIYLRLWILDEEEGQTREGMIISGFPPLEVSFSKDKFSIEYEDVAKLNYMTGLQAKRDPGNWVVYLGFILMMFGLFLVYYFDPKTVWAYLKQEEGGLKLILGAYAKRERESLRNRLTEIAEKIKKELSK</sequence>
<reference evidence="9" key="2">
    <citation type="journal article" date="2016" name="Int. J. Syst. Evol. Microbiol.">
        <title>Caldimicrobium thiodismutans sp. nov., a sulfur-disproportionating bacterium isolated from a hot spring.</title>
        <authorList>
            <person name="Kojima H."/>
            <person name="Umezawa K."/>
            <person name="Fukui M."/>
        </authorList>
    </citation>
    <scope>NUCLEOTIDE SEQUENCE [LARGE SCALE GENOMIC DNA]</scope>
    <source>
        <strain evidence="9">TF1</strain>
    </source>
</reference>
<keyword evidence="9" id="KW-1185">Reference proteome</keyword>
<evidence type="ECO:0000256" key="1">
    <source>
        <dbReference type="ARBA" id="ARBA00004141"/>
    </source>
</evidence>
<evidence type="ECO:0000313" key="9">
    <source>
        <dbReference type="Proteomes" id="UP000068196"/>
    </source>
</evidence>
<dbReference type="InterPro" id="IPR023494">
    <property type="entry name" value="Cyt_c_bgen_Ccs1/CcsB/ResB"/>
</dbReference>
<evidence type="ECO:0000256" key="3">
    <source>
        <dbReference type="ARBA" id="ARBA00022748"/>
    </source>
</evidence>
<evidence type="ECO:0000256" key="2">
    <source>
        <dbReference type="ARBA" id="ARBA00022692"/>
    </source>
</evidence>
<dbReference type="KEGG" id="cthi:THC_0647"/>
<dbReference type="RefSeq" id="WP_068513233.1">
    <property type="nucleotide sequence ID" value="NZ_AP014945.1"/>
</dbReference>
<dbReference type="PANTHER" id="PTHR31566">
    <property type="entry name" value="CYTOCHROME C BIOGENESIS PROTEIN CCS1, CHLOROPLASTIC"/>
    <property type="match status" value="1"/>
</dbReference>
<dbReference type="GO" id="GO:0017004">
    <property type="term" value="P:cytochrome complex assembly"/>
    <property type="evidence" value="ECO:0007669"/>
    <property type="project" value="UniProtKB-KW"/>
</dbReference>
<dbReference type="EMBL" id="AP014945">
    <property type="protein sequence ID" value="BAU23039.1"/>
    <property type="molecule type" value="Genomic_DNA"/>
</dbReference>
<feature type="transmembrane region" description="Helical" evidence="6">
    <location>
        <begin position="366"/>
        <end position="385"/>
    </location>
</feature>